<dbReference type="Proteomes" id="UP001217417">
    <property type="component" value="Unassembled WGS sequence"/>
</dbReference>
<evidence type="ECO:0000256" key="2">
    <source>
        <dbReference type="ARBA" id="ARBA00022857"/>
    </source>
</evidence>
<reference evidence="4" key="1">
    <citation type="submission" date="2023-03" db="EMBL/GenBank/DDBJ databases">
        <title>Near-Complete genome sequence of Lipomyces tetrasporous NRRL Y-64009, an oleaginous yeast capable of growing on lignocellulosic hydrolysates.</title>
        <authorList>
            <consortium name="Lawrence Berkeley National Laboratory"/>
            <person name="Jagtap S.S."/>
            <person name="Liu J.-J."/>
            <person name="Walukiewicz H.E."/>
            <person name="Pangilinan J."/>
            <person name="Lipzen A."/>
            <person name="Ahrendt S."/>
            <person name="Koriabine M."/>
            <person name="Cobaugh K."/>
            <person name="Salamov A."/>
            <person name="Yoshinaga Y."/>
            <person name="Ng V."/>
            <person name="Daum C."/>
            <person name="Grigoriev I.V."/>
            <person name="Slininger P.J."/>
            <person name="Dien B.S."/>
            <person name="Jin Y.-S."/>
            <person name="Rao C.V."/>
        </authorList>
    </citation>
    <scope>NUCLEOTIDE SEQUENCE</scope>
    <source>
        <strain evidence="4">NRRL Y-64009</strain>
    </source>
</reference>
<comment type="caution">
    <text evidence="4">The sequence shown here is derived from an EMBL/GenBank/DDBJ whole genome shotgun (WGS) entry which is preliminary data.</text>
</comment>
<dbReference type="Pfam" id="PF13561">
    <property type="entry name" value="adh_short_C2"/>
    <property type="match status" value="1"/>
</dbReference>
<dbReference type="AlphaFoldDB" id="A0AAD7VUY8"/>
<dbReference type="EMBL" id="JARPMG010000003">
    <property type="protein sequence ID" value="KAJ8102354.1"/>
    <property type="molecule type" value="Genomic_DNA"/>
</dbReference>
<dbReference type="PRINTS" id="PR00081">
    <property type="entry name" value="GDHRDH"/>
</dbReference>
<protein>
    <recommendedName>
        <fullName evidence="6">NAD(P)-binding protein</fullName>
    </recommendedName>
</protein>
<dbReference type="SUPFAM" id="SSF51735">
    <property type="entry name" value="NAD(P)-binding Rossmann-fold domains"/>
    <property type="match status" value="1"/>
</dbReference>
<dbReference type="FunFam" id="3.40.50.720:FF:000245">
    <property type="entry name" value="Short chain dehydrogenase, putative"/>
    <property type="match status" value="1"/>
</dbReference>
<comment type="similarity">
    <text evidence="1">Belongs to the short-chain dehydrogenases/reductases (SDR) family.</text>
</comment>
<dbReference type="PRINTS" id="PR00080">
    <property type="entry name" value="SDRFAMILY"/>
</dbReference>
<evidence type="ECO:0008006" key="6">
    <source>
        <dbReference type="Google" id="ProtNLM"/>
    </source>
</evidence>
<dbReference type="PANTHER" id="PTHR43008:SF4">
    <property type="entry name" value="CHAIN DEHYDROGENASE, PUTATIVE (AFU_ORTHOLOGUE AFUA_4G08710)-RELATED"/>
    <property type="match status" value="1"/>
</dbReference>
<gene>
    <name evidence="4" type="ORF">POJ06DRAFT_294834</name>
</gene>
<keyword evidence="3" id="KW-0560">Oxidoreductase</keyword>
<dbReference type="Gene3D" id="3.40.50.720">
    <property type="entry name" value="NAD(P)-binding Rossmann-like Domain"/>
    <property type="match status" value="1"/>
</dbReference>
<dbReference type="RefSeq" id="XP_056045804.1">
    <property type="nucleotide sequence ID" value="XM_056190484.1"/>
</dbReference>
<organism evidence="4 5">
    <name type="scientific">Lipomyces tetrasporus</name>
    <dbReference type="NCBI Taxonomy" id="54092"/>
    <lineage>
        <taxon>Eukaryota</taxon>
        <taxon>Fungi</taxon>
        <taxon>Dikarya</taxon>
        <taxon>Ascomycota</taxon>
        <taxon>Saccharomycotina</taxon>
        <taxon>Lipomycetes</taxon>
        <taxon>Lipomycetales</taxon>
        <taxon>Lipomycetaceae</taxon>
        <taxon>Lipomyces</taxon>
    </lineage>
</organism>
<name>A0AAD7VUY8_9ASCO</name>
<proteinExistence type="inferred from homology"/>
<evidence type="ECO:0000256" key="1">
    <source>
        <dbReference type="ARBA" id="ARBA00006484"/>
    </source>
</evidence>
<dbReference type="GO" id="GO:0050664">
    <property type="term" value="F:oxidoreductase activity, acting on NAD(P)H, oxygen as acceptor"/>
    <property type="evidence" value="ECO:0007669"/>
    <property type="project" value="TreeGrafter"/>
</dbReference>
<accession>A0AAD7VUY8</accession>
<dbReference type="PROSITE" id="PS00061">
    <property type="entry name" value="ADH_SHORT"/>
    <property type="match status" value="1"/>
</dbReference>
<dbReference type="InterPro" id="IPR020904">
    <property type="entry name" value="Sc_DH/Rdtase_CS"/>
</dbReference>
<keyword evidence="2" id="KW-0521">NADP</keyword>
<evidence type="ECO:0000256" key="3">
    <source>
        <dbReference type="ARBA" id="ARBA00023002"/>
    </source>
</evidence>
<sequence>MTACEPERNSNGNSAQLSTSGVRFPLKLVAVPSKDIGVNAALKAETDPSFEVKSRIFDEFALPGQVAIVTGGNGGLGLEFAIVLAEQGAKVYAIDLPATPSVDFAAAVKYVKRLGSSLHYRPSDVSKQEVISATVREIAAENDGKIHVCVAAAGILGREFDCTDYPAEMFEKVMDVNCNGVFFTAQAVAKQMKQQEIPGSLILIASMSGSVTNREMNWIAYNTSKSAVIQMARSLACELGPAGIRVNSVSPGHIRTKMTAAVLDDQPEMEAFWASLNPLGRIGAVHELRGVIAWLASDASTFCTGSDIVVSGGHTIW</sequence>
<dbReference type="InterPro" id="IPR002347">
    <property type="entry name" value="SDR_fam"/>
</dbReference>
<evidence type="ECO:0000313" key="5">
    <source>
        <dbReference type="Proteomes" id="UP001217417"/>
    </source>
</evidence>
<dbReference type="InterPro" id="IPR036291">
    <property type="entry name" value="NAD(P)-bd_dom_sf"/>
</dbReference>
<dbReference type="GeneID" id="80885650"/>
<dbReference type="PANTHER" id="PTHR43008">
    <property type="entry name" value="BENZIL REDUCTASE"/>
    <property type="match status" value="1"/>
</dbReference>
<dbReference type="GO" id="GO:0016616">
    <property type="term" value="F:oxidoreductase activity, acting on the CH-OH group of donors, NAD or NADP as acceptor"/>
    <property type="evidence" value="ECO:0007669"/>
    <property type="project" value="UniProtKB-ARBA"/>
</dbReference>
<evidence type="ECO:0000313" key="4">
    <source>
        <dbReference type="EMBL" id="KAJ8102354.1"/>
    </source>
</evidence>
<keyword evidence="5" id="KW-1185">Reference proteome</keyword>